<dbReference type="PANTHER" id="PTHR11240:SF22">
    <property type="entry name" value="RIBONUCLEASE T2"/>
    <property type="match status" value="1"/>
</dbReference>
<dbReference type="InterPro" id="IPR001568">
    <property type="entry name" value="RNase_T2-like"/>
</dbReference>
<dbReference type="InterPro" id="IPR036430">
    <property type="entry name" value="RNase_T2-like_sf"/>
</dbReference>
<evidence type="ECO:0000256" key="1">
    <source>
        <dbReference type="ARBA" id="ARBA00007469"/>
    </source>
</evidence>
<name>A0A443RYS2_9ACAR</name>
<evidence type="ECO:0000313" key="2">
    <source>
        <dbReference type="EMBL" id="RWS20394.1"/>
    </source>
</evidence>
<proteinExistence type="inferred from homology"/>
<keyword evidence="3" id="KW-1185">Reference proteome</keyword>
<dbReference type="EMBL" id="NCKV01017874">
    <property type="protein sequence ID" value="RWS20394.1"/>
    <property type="molecule type" value="Genomic_DNA"/>
</dbReference>
<dbReference type="Proteomes" id="UP000288716">
    <property type="component" value="Unassembled WGS sequence"/>
</dbReference>
<comment type="caution">
    <text evidence="2">The sequence shown here is derived from an EMBL/GenBank/DDBJ whole genome shotgun (WGS) entry which is preliminary data.</text>
</comment>
<dbReference type="PANTHER" id="PTHR11240">
    <property type="entry name" value="RIBONUCLEASE T2"/>
    <property type="match status" value="1"/>
</dbReference>
<sequence>HGLWQEDHEIYGNRRRNLCLLHEDWRSEPNIVQNISDVPVGYGDIPGSVAARFKNKIEWWDYQWCAHGYFMMKNDIEPHFESPMNYFRTIIRLYKILNFDAIVKELEPKRYVFYKIEEWNRIYKTFGRPLPVVHNIRLEDQNITGVVQLVFCFGSVTEQRVDCSSKMKEKQDLEFENVYFPESYEAVSYVALRLQMTLRKPFLKIKEMIPSFIYNYIHLNYLQDREFLMEAFDQQMLHDDRYESSREDFETYWYLDGINLLEELKDVFRFTGLALYQMKKRINNPMDYFTLVTDLYKNITANNWFDYNLGDSVTKVTVSERFAKTSNLELHESRVIFLCKVIDGQHYLQEIRICYSTDTLTVISCPSAEFRGRGLKEMSIIFNGKVVTRTSCFRWTKLLTEIITLILLLLVFKYVFV</sequence>
<dbReference type="GO" id="GO:0006401">
    <property type="term" value="P:RNA catabolic process"/>
    <property type="evidence" value="ECO:0007669"/>
    <property type="project" value="TreeGrafter"/>
</dbReference>
<dbReference type="GO" id="GO:0005576">
    <property type="term" value="C:extracellular region"/>
    <property type="evidence" value="ECO:0007669"/>
    <property type="project" value="TreeGrafter"/>
</dbReference>
<feature type="non-terminal residue" evidence="2">
    <location>
        <position position="1"/>
    </location>
</feature>
<reference evidence="2 3" key="1">
    <citation type="journal article" date="2018" name="Gigascience">
        <title>Genomes of trombidid mites reveal novel predicted allergens and laterally-transferred genes associated with secondary metabolism.</title>
        <authorList>
            <person name="Dong X."/>
            <person name="Chaisiri K."/>
            <person name="Xia D."/>
            <person name="Armstrong S.D."/>
            <person name="Fang Y."/>
            <person name="Donnelly M.J."/>
            <person name="Kadowaki T."/>
            <person name="McGarry J.W."/>
            <person name="Darby A.C."/>
            <person name="Makepeace B.L."/>
        </authorList>
    </citation>
    <scope>NUCLEOTIDE SEQUENCE [LARGE SCALE GENOMIC DNA]</scope>
    <source>
        <strain evidence="2">UoL-UT</strain>
    </source>
</reference>
<comment type="similarity">
    <text evidence="1">Belongs to the RNase T2 family.</text>
</comment>
<dbReference type="GO" id="GO:0033897">
    <property type="term" value="F:ribonuclease T2 activity"/>
    <property type="evidence" value="ECO:0007669"/>
    <property type="project" value="InterPro"/>
</dbReference>
<accession>A0A443RYS2</accession>
<dbReference type="OrthoDB" id="435754at2759"/>
<gene>
    <name evidence="2" type="ORF">B4U80_12092</name>
</gene>
<dbReference type="GO" id="GO:0003723">
    <property type="term" value="F:RNA binding"/>
    <property type="evidence" value="ECO:0007669"/>
    <property type="project" value="InterPro"/>
</dbReference>
<protein>
    <submittedName>
        <fullName evidence="2">Uncharacterized protein</fullName>
    </submittedName>
</protein>
<organism evidence="2 3">
    <name type="scientific">Leptotrombidium deliense</name>
    <dbReference type="NCBI Taxonomy" id="299467"/>
    <lineage>
        <taxon>Eukaryota</taxon>
        <taxon>Metazoa</taxon>
        <taxon>Ecdysozoa</taxon>
        <taxon>Arthropoda</taxon>
        <taxon>Chelicerata</taxon>
        <taxon>Arachnida</taxon>
        <taxon>Acari</taxon>
        <taxon>Acariformes</taxon>
        <taxon>Trombidiformes</taxon>
        <taxon>Prostigmata</taxon>
        <taxon>Anystina</taxon>
        <taxon>Parasitengona</taxon>
        <taxon>Trombiculoidea</taxon>
        <taxon>Trombiculidae</taxon>
        <taxon>Leptotrombidium</taxon>
    </lineage>
</organism>
<dbReference type="Gene3D" id="3.90.730.10">
    <property type="entry name" value="Ribonuclease T2-like"/>
    <property type="match status" value="2"/>
</dbReference>
<evidence type="ECO:0000313" key="3">
    <source>
        <dbReference type="Proteomes" id="UP000288716"/>
    </source>
</evidence>
<dbReference type="AlphaFoldDB" id="A0A443RYS2"/>
<dbReference type="VEuPathDB" id="VectorBase:LDEU011646"/>
<dbReference type="SUPFAM" id="SSF55895">
    <property type="entry name" value="Ribonuclease Rh-like"/>
    <property type="match status" value="2"/>
</dbReference>